<dbReference type="InterPro" id="IPR036396">
    <property type="entry name" value="Cyt_P450_sf"/>
</dbReference>
<dbReference type="EMBL" id="JAUJFL010000001">
    <property type="protein sequence ID" value="KAK2615835.1"/>
    <property type="molecule type" value="Genomic_DNA"/>
</dbReference>
<feature type="binding site" description="axial binding residue" evidence="5">
    <location>
        <position position="439"/>
    </location>
    <ligand>
        <name>heme</name>
        <dbReference type="ChEBI" id="CHEBI:30413"/>
    </ligand>
    <ligandPart>
        <name>Fe</name>
        <dbReference type="ChEBI" id="CHEBI:18248"/>
    </ligandPart>
</feature>
<dbReference type="PRINTS" id="PR00385">
    <property type="entry name" value="P450"/>
</dbReference>
<dbReference type="GO" id="GO:0005506">
    <property type="term" value="F:iron ion binding"/>
    <property type="evidence" value="ECO:0007669"/>
    <property type="project" value="InterPro"/>
</dbReference>
<sequence>MIGIIILTIILGLLTKLVIPLGKNYIAASKTGLPIITSLIDPTSALWALTKNIITPYLTLLPGDVGQNAKLNILGWQFRAKHSVHERLGKIFVQVTPSNNIVNIADPDLVQQVFQRIDDFPKPRQIYHTCQTIAHHVLAYAGFGVRSAHGADVTKVQQGHQLAYNDALCTVLANMVLAIVMPSRMLASSLAPERWRKVGLGVEEFRKYMKEILEQERMSIIDRRFKSSSNSRSESLTSALIQASEEEKATSSRGSAKGLSDDEVYGNMFIFNFAGQDTTANTMAYAITLMAIHPEIQEWVREEVVAVFPRSNSQEYDQVFPRLKRVRALMYETLRLYPPIVYLPKLTTSRTTILSTTGADTQRRDIVIPPNTYVVINFMHLHSSPEMWGDDSLDFRPSRWIGRTDSSDNGPNLEFSSEEKLERSPPGAFIPWATGPRNCPGMKFAQVEFVSVIGSLLSDHRVEAALPPMLQDQMESKGLHEPEIADLSRKRLRSILEDSDVRVTTTMLRPGEVWLRWRKVTE</sequence>
<comment type="caution">
    <text evidence="7">The sequence shown here is derived from an EMBL/GenBank/DDBJ whole genome shotgun (WGS) entry which is preliminary data.</text>
</comment>
<keyword evidence="3 5" id="KW-0479">Metal-binding</keyword>
<dbReference type="InterPro" id="IPR050121">
    <property type="entry name" value="Cytochrome_P450_monoxygenase"/>
</dbReference>
<dbReference type="AlphaFoldDB" id="A0AAD9SSY9"/>
<evidence type="ECO:0000256" key="2">
    <source>
        <dbReference type="ARBA" id="ARBA00022617"/>
    </source>
</evidence>
<keyword evidence="2 5" id="KW-0349">Heme</keyword>
<evidence type="ECO:0000256" key="5">
    <source>
        <dbReference type="PIRSR" id="PIRSR602401-1"/>
    </source>
</evidence>
<reference evidence="7" key="1">
    <citation type="submission" date="2023-06" db="EMBL/GenBank/DDBJ databases">
        <authorList>
            <person name="Noh H."/>
        </authorList>
    </citation>
    <scope>NUCLEOTIDE SEQUENCE</scope>
    <source>
        <strain evidence="7">DUCC20226</strain>
    </source>
</reference>
<gene>
    <name evidence="7" type="ORF">N8I77_002561</name>
</gene>
<feature type="region of interest" description="Disordered" evidence="6">
    <location>
        <begin position="236"/>
        <end position="257"/>
    </location>
</feature>
<dbReference type="PANTHER" id="PTHR24305:SF166">
    <property type="entry name" value="CYTOCHROME P450 12A4, MITOCHONDRIAL-RELATED"/>
    <property type="match status" value="1"/>
</dbReference>
<evidence type="ECO:0000313" key="8">
    <source>
        <dbReference type="Proteomes" id="UP001265746"/>
    </source>
</evidence>
<dbReference type="Proteomes" id="UP001265746">
    <property type="component" value="Unassembled WGS sequence"/>
</dbReference>
<comment type="similarity">
    <text evidence="1">Belongs to the cytochrome P450 family.</text>
</comment>
<organism evidence="7 8">
    <name type="scientific">Phomopsis amygdali</name>
    <name type="common">Fusicoccum amygdali</name>
    <dbReference type="NCBI Taxonomy" id="1214568"/>
    <lineage>
        <taxon>Eukaryota</taxon>
        <taxon>Fungi</taxon>
        <taxon>Dikarya</taxon>
        <taxon>Ascomycota</taxon>
        <taxon>Pezizomycotina</taxon>
        <taxon>Sordariomycetes</taxon>
        <taxon>Sordariomycetidae</taxon>
        <taxon>Diaporthales</taxon>
        <taxon>Diaporthaceae</taxon>
        <taxon>Diaporthe</taxon>
    </lineage>
</organism>
<protein>
    <recommendedName>
        <fullName evidence="9">Cytochrome P450</fullName>
    </recommendedName>
</protein>
<evidence type="ECO:0000256" key="4">
    <source>
        <dbReference type="ARBA" id="ARBA00023004"/>
    </source>
</evidence>
<proteinExistence type="inferred from homology"/>
<name>A0AAD9SSY9_PHOAM</name>
<evidence type="ECO:0000256" key="3">
    <source>
        <dbReference type="ARBA" id="ARBA00022723"/>
    </source>
</evidence>
<keyword evidence="4 5" id="KW-0408">Iron</keyword>
<dbReference type="InterPro" id="IPR001128">
    <property type="entry name" value="Cyt_P450"/>
</dbReference>
<dbReference type="GO" id="GO:0004497">
    <property type="term" value="F:monooxygenase activity"/>
    <property type="evidence" value="ECO:0007669"/>
    <property type="project" value="InterPro"/>
</dbReference>
<dbReference type="Gene3D" id="1.10.630.10">
    <property type="entry name" value="Cytochrome P450"/>
    <property type="match status" value="1"/>
</dbReference>
<evidence type="ECO:0000256" key="1">
    <source>
        <dbReference type="ARBA" id="ARBA00010617"/>
    </source>
</evidence>
<dbReference type="GO" id="GO:0016705">
    <property type="term" value="F:oxidoreductase activity, acting on paired donors, with incorporation or reduction of molecular oxygen"/>
    <property type="evidence" value="ECO:0007669"/>
    <property type="project" value="InterPro"/>
</dbReference>
<accession>A0AAD9SSY9</accession>
<dbReference type="PANTHER" id="PTHR24305">
    <property type="entry name" value="CYTOCHROME P450"/>
    <property type="match status" value="1"/>
</dbReference>
<dbReference type="Pfam" id="PF00067">
    <property type="entry name" value="p450"/>
    <property type="match status" value="1"/>
</dbReference>
<comment type="cofactor">
    <cofactor evidence="5">
        <name>heme</name>
        <dbReference type="ChEBI" id="CHEBI:30413"/>
    </cofactor>
</comment>
<dbReference type="SUPFAM" id="SSF48264">
    <property type="entry name" value="Cytochrome P450"/>
    <property type="match status" value="1"/>
</dbReference>
<evidence type="ECO:0008006" key="9">
    <source>
        <dbReference type="Google" id="ProtNLM"/>
    </source>
</evidence>
<evidence type="ECO:0000313" key="7">
    <source>
        <dbReference type="EMBL" id="KAK2615835.1"/>
    </source>
</evidence>
<keyword evidence="8" id="KW-1185">Reference proteome</keyword>
<dbReference type="InterPro" id="IPR002401">
    <property type="entry name" value="Cyt_P450_E_grp-I"/>
</dbReference>
<dbReference type="GO" id="GO:0020037">
    <property type="term" value="F:heme binding"/>
    <property type="evidence" value="ECO:0007669"/>
    <property type="project" value="InterPro"/>
</dbReference>
<dbReference type="PRINTS" id="PR00463">
    <property type="entry name" value="EP450I"/>
</dbReference>
<evidence type="ECO:0000256" key="6">
    <source>
        <dbReference type="SAM" id="MobiDB-lite"/>
    </source>
</evidence>